<sequence>MGAEIPALLPQLGASLLWEFGFVKNKLSKETLL</sequence>
<dbReference type="STRING" id="395961.Cyan7425_4042"/>
<reference evidence="1" key="1">
    <citation type="submission" date="2009-01" db="EMBL/GenBank/DDBJ databases">
        <title>Complete sequence of chromosome Cyanothece sp. PCC 7425.</title>
        <authorList>
            <consortium name="US DOE Joint Genome Institute"/>
            <person name="Lucas S."/>
            <person name="Copeland A."/>
            <person name="Lapidus A."/>
            <person name="Glavina del Rio T."/>
            <person name="Dalin E."/>
            <person name="Tice H."/>
            <person name="Bruce D."/>
            <person name="Goodwin L."/>
            <person name="Pitluck S."/>
            <person name="Sims D."/>
            <person name="Meineke L."/>
            <person name="Brettin T."/>
            <person name="Detter J.C."/>
            <person name="Han C."/>
            <person name="Larimer F."/>
            <person name="Land M."/>
            <person name="Hauser L."/>
            <person name="Kyrpides N."/>
            <person name="Ovchinnikova G."/>
            <person name="Liberton M."/>
            <person name="Stoeckel J."/>
            <person name="Banerjee A."/>
            <person name="Singh A."/>
            <person name="Page L."/>
            <person name="Sato H."/>
            <person name="Zhao L."/>
            <person name="Sherman L."/>
            <person name="Pakrasi H."/>
            <person name="Richardson P."/>
        </authorList>
    </citation>
    <scope>NUCLEOTIDE SEQUENCE</scope>
    <source>
        <strain evidence="1">PCC 7425</strain>
    </source>
</reference>
<dbReference type="AlphaFoldDB" id="B8HVP4"/>
<proteinExistence type="predicted"/>
<evidence type="ECO:0000313" key="1">
    <source>
        <dbReference type="EMBL" id="ACL46356.1"/>
    </source>
</evidence>
<dbReference type="KEGG" id="cyn:Cyan7425_4042"/>
<protein>
    <submittedName>
        <fullName evidence="1">Uncharacterized protein</fullName>
    </submittedName>
</protein>
<dbReference type="HOGENOM" id="CLU_3381481_0_0_3"/>
<accession>B8HVP4</accession>
<organism evidence="1">
    <name type="scientific">Cyanothece sp. (strain PCC 7425 / ATCC 29141)</name>
    <dbReference type="NCBI Taxonomy" id="395961"/>
    <lineage>
        <taxon>Bacteria</taxon>
        <taxon>Bacillati</taxon>
        <taxon>Cyanobacteriota</taxon>
        <taxon>Cyanophyceae</taxon>
        <taxon>Gomontiellales</taxon>
        <taxon>Cyanothecaceae</taxon>
        <taxon>Cyanothece</taxon>
    </lineage>
</organism>
<name>B8HVP4_CYAP4</name>
<gene>
    <name evidence="1" type="ordered locus">Cyan7425_4042</name>
</gene>
<dbReference type="EMBL" id="CP001344">
    <property type="protein sequence ID" value="ACL46356.1"/>
    <property type="molecule type" value="Genomic_DNA"/>
</dbReference>